<dbReference type="InterPro" id="IPR038765">
    <property type="entry name" value="Papain-like_cys_pep_sf"/>
</dbReference>
<dbReference type="AlphaFoldDB" id="A0A2G9UME2"/>
<dbReference type="PRINTS" id="PR00705">
    <property type="entry name" value="PAPAIN"/>
</dbReference>
<dbReference type="GO" id="GO:0008234">
    <property type="term" value="F:cysteine-type peptidase activity"/>
    <property type="evidence" value="ECO:0007669"/>
    <property type="project" value="UniProtKB-KW"/>
</dbReference>
<feature type="domain" description="Peptidase C1A papain C-terminal" evidence="6">
    <location>
        <begin position="37"/>
        <end position="372"/>
    </location>
</feature>
<evidence type="ECO:0000256" key="3">
    <source>
        <dbReference type="ARBA" id="ARBA00022801"/>
    </source>
</evidence>
<keyword evidence="5" id="KW-1015">Disulfide bond</keyword>
<name>A0A2G9UME2_TELCI</name>
<dbReference type="PROSITE" id="PS00139">
    <property type="entry name" value="THIOL_PROTEASE_CYS"/>
    <property type="match status" value="1"/>
</dbReference>
<sequence>MIRKSSQIYLPYTWKQSHHSNRIVNLVAEGVDPKKPLPESFDWRKHGAVTEVKDQGHCGSCWAFSTTGNIEGQWFLARKELVSLSEQELLDCDEVDWGCNGGLPIDAYQEIMRIGGLESEDDYPYEAKEEKCHLVRSIKHCQQCFHSILFGGVVMIAKPELIGMSDASFDSNKSFVECSSDSKHFTIALPGMVSTACRSSTKTPLLKEARLLGIMLLVNGDFFTVLCLEARRKDFWNISVYINGSVELPHDEESMRAWLVNKGPISIGKRKKKKEIQKSESCGIVHDYSSPHHLGINADNMIFYKSGIARPRFCDPDELNHGVLLVGYGIEGKKPYWIIKNSWGSDWGEGGYYRIIRGKNACGLNQMPTSAVVQ</sequence>
<evidence type="ECO:0000256" key="2">
    <source>
        <dbReference type="ARBA" id="ARBA00022670"/>
    </source>
</evidence>
<dbReference type="PANTHER" id="PTHR12411">
    <property type="entry name" value="CYSTEINE PROTEASE FAMILY C1-RELATED"/>
    <property type="match status" value="1"/>
</dbReference>
<evidence type="ECO:0000256" key="5">
    <source>
        <dbReference type="ARBA" id="ARBA00023157"/>
    </source>
</evidence>
<keyword evidence="3" id="KW-0378">Hydrolase</keyword>
<keyword evidence="8" id="KW-1185">Reference proteome</keyword>
<reference evidence="7 8" key="1">
    <citation type="submission" date="2015-09" db="EMBL/GenBank/DDBJ databases">
        <title>Draft genome of the parasitic nematode Teladorsagia circumcincta isolate WARC Sus (inbred).</title>
        <authorList>
            <person name="Mitreva M."/>
        </authorList>
    </citation>
    <scope>NUCLEOTIDE SEQUENCE [LARGE SCALE GENOMIC DNA]</scope>
    <source>
        <strain evidence="7 8">S</strain>
    </source>
</reference>
<dbReference type="SUPFAM" id="SSF54001">
    <property type="entry name" value="Cysteine proteinases"/>
    <property type="match status" value="1"/>
</dbReference>
<dbReference type="PROSITE" id="PS00639">
    <property type="entry name" value="THIOL_PROTEASE_HIS"/>
    <property type="match status" value="1"/>
</dbReference>
<comment type="similarity">
    <text evidence="1">Belongs to the peptidase C1 family.</text>
</comment>
<dbReference type="Gene3D" id="3.90.70.10">
    <property type="entry name" value="Cysteine proteinases"/>
    <property type="match status" value="2"/>
</dbReference>
<protein>
    <submittedName>
        <fullName evidence="7">Papain family cysteine protease</fullName>
    </submittedName>
</protein>
<keyword evidence="4" id="KW-0788">Thiol protease</keyword>
<organism evidence="7 8">
    <name type="scientific">Teladorsagia circumcincta</name>
    <name type="common">Brown stomach worm</name>
    <name type="synonym">Ostertagia circumcincta</name>
    <dbReference type="NCBI Taxonomy" id="45464"/>
    <lineage>
        <taxon>Eukaryota</taxon>
        <taxon>Metazoa</taxon>
        <taxon>Ecdysozoa</taxon>
        <taxon>Nematoda</taxon>
        <taxon>Chromadorea</taxon>
        <taxon>Rhabditida</taxon>
        <taxon>Rhabditina</taxon>
        <taxon>Rhabditomorpha</taxon>
        <taxon>Strongyloidea</taxon>
        <taxon>Trichostrongylidae</taxon>
        <taxon>Teladorsagia</taxon>
    </lineage>
</organism>
<dbReference type="PROSITE" id="PS00640">
    <property type="entry name" value="THIOL_PROTEASE_ASN"/>
    <property type="match status" value="1"/>
</dbReference>
<proteinExistence type="inferred from homology"/>
<dbReference type="Pfam" id="PF00112">
    <property type="entry name" value="Peptidase_C1"/>
    <property type="match status" value="2"/>
</dbReference>
<dbReference type="InterPro" id="IPR039417">
    <property type="entry name" value="Peptidase_C1A_papain-like"/>
</dbReference>
<dbReference type="InterPro" id="IPR000169">
    <property type="entry name" value="Pept_cys_AS"/>
</dbReference>
<dbReference type="SMART" id="SM00645">
    <property type="entry name" value="Pept_C1"/>
    <property type="match status" value="1"/>
</dbReference>
<dbReference type="Proteomes" id="UP000230423">
    <property type="component" value="Unassembled WGS sequence"/>
</dbReference>
<dbReference type="InterPro" id="IPR013128">
    <property type="entry name" value="Peptidase_C1A"/>
</dbReference>
<evidence type="ECO:0000259" key="6">
    <source>
        <dbReference type="SMART" id="SM00645"/>
    </source>
</evidence>
<dbReference type="InterPro" id="IPR025660">
    <property type="entry name" value="Pept_his_AS"/>
</dbReference>
<dbReference type="InterPro" id="IPR000668">
    <property type="entry name" value="Peptidase_C1A_C"/>
</dbReference>
<dbReference type="EMBL" id="KZ345972">
    <property type="protein sequence ID" value="PIO71367.1"/>
    <property type="molecule type" value="Genomic_DNA"/>
</dbReference>
<evidence type="ECO:0000313" key="7">
    <source>
        <dbReference type="EMBL" id="PIO71367.1"/>
    </source>
</evidence>
<evidence type="ECO:0000313" key="8">
    <source>
        <dbReference type="Proteomes" id="UP000230423"/>
    </source>
</evidence>
<gene>
    <name evidence="7" type="ORF">TELCIR_06733</name>
</gene>
<accession>A0A2G9UME2</accession>
<dbReference type="CDD" id="cd02248">
    <property type="entry name" value="Peptidase_C1A"/>
    <property type="match status" value="1"/>
</dbReference>
<dbReference type="GO" id="GO:0006508">
    <property type="term" value="P:proteolysis"/>
    <property type="evidence" value="ECO:0007669"/>
    <property type="project" value="UniProtKB-KW"/>
</dbReference>
<dbReference type="OrthoDB" id="387093at2759"/>
<evidence type="ECO:0000256" key="4">
    <source>
        <dbReference type="ARBA" id="ARBA00022807"/>
    </source>
</evidence>
<keyword evidence="2 7" id="KW-0645">Protease</keyword>
<evidence type="ECO:0000256" key="1">
    <source>
        <dbReference type="ARBA" id="ARBA00008455"/>
    </source>
</evidence>
<dbReference type="InterPro" id="IPR025661">
    <property type="entry name" value="Pept_asp_AS"/>
</dbReference>